<dbReference type="Proteomes" id="UP001049176">
    <property type="component" value="Chromosome 5"/>
</dbReference>
<dbReference type="PANTHER" id="PTHR43433:SF5">
    <property type="entry name" value="AB HYDROLASE-1 DOMAIN-CONTAINING PROTEIN"/>
    <property type="match status" value="1"/>
</dbReference>
<dbReference type="OrthoDB" id="8119704at2759"/>
<gene>
    <name evidence="2" type="ORF">E1B28_009237</name>
</gene>
<dbReference type="PANTHER" id="PTHR43433">
    <property type="entry name" value="HYDROLASE, ALPHA/BETA FOLD FAMILY PROTEIN"/>
    <property type="match status" value="1"/>
</dbReference>
<proteinExistence type="predicted"/>
<sequence length="316" mass="35350">MMIEPLTVTAPDGASLAYEILGSQWIGRALPIVLIGGMTSLRGDWERLANPLAAHRPVLIYDHRGMGDSTYSTPERNDEITVESLARDLLTILTSLRWQELALCGFSMGGVVAQQLLFLQYHPTNPVSLPFRVTHVILSGTLCATIWSHGALRLQNLSEVSVPSRPLTLEEKKARVQPVLDSTFDPEWLADPANKDRREFLLNSMLSGRPGRTLSKQGLALRNFNFRGLHERLPRSIEFLILHGEKDAIVPISCGQELLQRIPWARSVQVGDRPGEVPSLGFGHQWFEYFDPEVWVGVVETFLDAKSPTTPPWSRL</sequence>
<dbReference type="EMBL" id="CM032185">
    <property type="protein sequence ID" value="KAG7092932.1"/>
    <property type="molecule type" value="Genomic_DNA"/>
</dbReference>
<dbReference type="AlphaFoldDB" id="A0A9P7S0N7"/>
<keyword evidence="3" id="KW-1185">Reference proteome</keyword>
<protein>
    <recommendedName>
        <fullName evidence="1">AB hydrolase-1 domain-containing protein</fullName>
    </recommendedName>
</protein>
<dbReference type="InterPro" id="IPR029058">
    <property type="entry name" value="AB_hydrolase_fold"/>
</dbReference>
<dbReference type="KEGG" id="more:E1B28_009237"/>
<feature type="domain" description="AB hydrolase-1" evidence="1">
    <location>
        <begin position="31"/>
        <end position="252"/>
    </location>
</feature>
<comment type="caution">
    <text evidence="2">The sequence shown here is derived from an EMBL/GenBank/DDBJ whole genome shotgun (WGS) entry which is preliminary data.</text>
</comment>
<accession>A0A9P7S0N7</accession>
<dbReference type="GeneID" id="66078313"/>
<dbReference type="Gene3D" id="3.40.50.1820">
    <property type="entry name" value="alpha/beta hydrolase"/>
    <property type="match status" value="1"/>
</dbReference>
<dbReference type="InterPro" id="IPR050471">
    <property type="entry name" value="AB_hydrolase"/>
</dbReference>
<name>A0A9P7S0N7_9AGAR</name>
<dbReference type="InterPro" id="IPR000073">
    <property type="entry name" value="AB_hydrolase_1"/>
</dbReference>
<organism evidence="2 3">
    <name type="scientific">Marasmius oreades</name>
    <name type="common">fairy-ring Marasmius</name>
    <dbReference type="NCBI Taxonomy" id="181124"/>
    <lineage>
        <taxon>Eukaryota</taxon>
        <taxon>Fungi</taxon>
        <taxon>Dikarya</taxon>
        <taxon>Basidiomycota</taxon>
        <taxon>Agaricomycotina</taxon>
        <taxon>Agaricomycetes</taxon>
        <taxon>Agaricomycetidae</taxon>
        <taxon>Agaricales</taxon>
        <taxon>Marasmiineae</taxon>
        <taxon>Marasmiaceae</taxon>
        <taxon>Marasmius</taxon>
    </lineage>
</organism>
<reference evidence="2" key="1">
    <citation type="journal article" date="2021" name="Genome Biol. Evol.">
        <title>The assembled and annotated genome of the fairy-ring fungus Marasmius oreades.</title>
        <authorList>
            <person name="Hiltunen M."/>
            <person name="Ament-Velasquez S.L."/>
            <person name="Johannesson H."/>
        </authorList>
    </citation>
    <scope>NUCLEOTIDE SEQUENCE</scope>
    <source>
        <strain evidence="2">03SP1</strain>
    </source>
</reference>
<dbReference type="RefSeq" id="XP_043009402.1">
    <property type="nucleotide sequence ID" value="XM_043154114.1"/>
</dbReference>
<dbReference type="Pfam" id="PF00561">
    <property type="entry name" value="Abhydrolase_1"/>
    <property type="match status" value="1"/>
</dbReference>
<evidence type="ECO:0000313" key="3">
    <source>
        <dbReference type="Proteomes" id="UP001049176"/>
    </source>
</evidence>
<evidence type="ECO:0000259" key="1">
    <source>
        <dbReference type="Pfam" id="PF00561"/>
    </source>
</evidence>
<dbReference type="SUPFAM" id="SSF53474">
    <property type="entry name" value="alpha/beta-Hydrolases"/>
    <property type="match status" value="1"/>
</dbReference>
<evidence type="ECO:0000313" key="2">
    <source>
        <dbReference type="EMBL" id="KAG7092932.1"/>
    </source>
</evidence>